<comment type="catalytic activity">
    <reaction evidence="11">
        <text>ATP + H2O = ADP + phosphate + H(+)</text>
        <dbReference type="Rhea" id="RHEA:13065"/>
        <dbReference type="ChEBI" id="CHEBI:15377"/>
        <dbReference type="ChEBI" id="CHEBI:15378"/>
        <dbReference type="ChEBI" id="CHEBI:30616"/>
        <dbReference type="ChEBI" id="CHEBI:43474"/>
        <dbReference type="ChEBI" id="CHEBI:456216"/>
        <dbReference type="EC" id="3.6.4.12"/>
    </reaction>
</comment>
<dbReference type="SMART" id="SM00350">
    <property type="entry name" value="MCM"/>
    <property type="match status" value="1"/>
</dbReference>
<dbReference type="Pfam" id="PF14551">
    <property type="entry name" value="MCM_N"/>
    <property type="match status" value="1"/>
</dbReference>
<keyword evidence="16" id="KW-1185">Reference proteome</keyword>
<dbReference type="Gene3D" id="2.20.28.10">
    <property type="match status" value="1"/>
</dbReference>
<reference evidence="15 16" key="1">
    <citation type="submission" date="2015-01" db="EMBL/GenBank/DDBJ databases">
        <title>Evolution of Trichinella species and genotypes.</title>
        <authorList>
            <person name="Korhonen P.K."/>
            <person name="Edoardo P."/>
            <person name="Giuseppe L.R."/>
            <person name="Gasser R.B."/>
        </authorList>
    </citation>
    <scope>NUCLEOTIDE SEQUENCE [LARGE SCALE GENOMIC DNA]</scope>
    <source>
        <strain evidence="15">ISS417</strain>
    </source>
</reference>
<dbReference type="PRINTS" id="PR01657">
    <property type="entry name" value="MCMFAMILY"/>
</dbReference>
<evidence type="ECO:0000256" key="10">
    <source>
        <dbReference type="RuleBase" id="RU004070"/>
    </source>
</evidence>
<feature type="domain" description="MCM C-terminal AAA(+) ATPase" evidence="14">
    <location>
        <begin position="525"/>
        <end position="733"/>
    </location>
</feature>
<dbReference type="GO" id="GO:0016887">
    <property type="term" value="F:ATP hydrolysis activity"/>
    <property type="evidence" value="ECO:0007669"/>
    <property type="project" value="RHEA"/>
</dbReference>
<evidence type="ECO:0000256" key="2">
    <source>
        <dbReference type="ARBA" id="ARBA00008010"/>
    </source>
</evidence>
<evidence type="ECO:0000259" key="14">
    <source>
        <dbReference type="PROSITE" id="PS50051"/>
    </source>
</evidence>
<dbReference type="SUPFAM" id="SSF52540">
    <property type="entry name" value="P-loop containing nucleoside triphosphate hydrolases"/>
    <property type="match status" value="1"/>
</dbReference>
<dbReference type="FunFam" id="3.40.50.300:FF:000217">
    <property type="entry name" value="DNA helicase"/>
    <property type="match status" value="1"/>
</dbReference>
<comment type="subcellular location">
    <subcellularLocation>
        <location evidence="1">Nucleus</location>
    </subcellularLocation>
</comment>
<evidence type="ECO:0000256" key="13">
    <source>
        <dbReference type="SAM" id="SignalP"/>
    </source>
</evidence>
<keyword evidence="8 10" id="KW-0238">DNA-binding</keyword>
<dbReference type="PRINTS" id="PR01660">
    <property type="entry name" value="MCMPROTEIN4"/>
</dbReference>
<dbReference type="EC" id="3.6.4.12" evidence="11"/>
<dbReference type="GO" id="GO:0042555">
    <property type="term" value="C:MCM complex"/>
    <property type="evidence" value="ECO:0007669"/>
    <property type="project" value="UniProtKB-UniRule"/>
</dbReference>
<keyword evidence="7 10" id="KW-0067">ATP-binding</keyword>
<evidence type="ECO:0000256" key="12">
    <source>
        <dbReference type="SAM" id="MobiDB-lite"/>
    </source>
</evidence>
<dbReference type="PROSITE" id="PS00847">
    <property type="entry name" value="MCM_1"/>
    <property type="match status" value="1"/>
</dbReference>
<dbReference type="InterPro" id="IPR008047">
    <property type="entry name" value="MCM_4"/>
</dbReference>
<dbReference type="InterPro" id="IPR001208">
    <property type="entry name" value="MCM_dom"/>
</dbReference>
<evidence type="ECO:0000313" key="15">
    <source>
        <dbReference type="EMBL" id="KRX49947.1"/>
    </source>
</evidence>
<dbReference type="SUPFAM" id="SSF50249">
    <property type="entry name" value="Nucleic acid-binding proteins"/>
    <property type="match status" value="1"/>
</dbReference>
<dbReference type="PROSITE" id="PS50051">
    <property type="entry name" value="MCM_2"/>
    <property type="match status" value="1"/>
</dbReference>
<dbReference type="AlphaFoldDB" id="A0A0V0UFR3"/>
<dbReference type="InterPro" id="IPR041562">
    <property type="entry name" value="MCM_lid"/>
</dbReference>
<feature type="compositionally biased region" description="Polar residues" evidence="12">
    <location>
        <begin position="110"/>
        <end position="122"/>
    </location>
</feature>
<dbReference type="InterPro" id="IPR018525">
    <property type="entry name" value="MCM_CS"/>
</dbReference>
<dbReference type="InterPro" id="IPR027925">
    <property type="entry name" value="MCM_N"/>
</dbReference>
<dbReference type="GO" id="GO:0017116">
    <property type="term" value="F:single-stranded DNA helicase activity"/>
    <property type="evidence" value="ECO:0007669"/>
    <property type="project" value="TreeGrafter"/>
</dbReference>
<dbReference type="Pfam" id="PF17207">
    <property type="entry name" value="MCM_OB"/>
    <property type="match status" value="1"/>
</dbReference>
<dbReference type="PANTHER" id="PTHR11630:SF66">
    <property type="entry name" value="DNA REPLICATION LICENSING FACTOR MCM4"/>
    <property type="match status" value="1"/>
</dbReference>
<feature type="compositionally biased region" description="Polar residues" evidence="12">
    <location>
        <begin position="133"/>
        <end position="142"/>
    </location>
</feature>
<feature type="region of interest" description="Disordered" evidence="12">
    <location>
        <begin position="110"/>
        <end position="157"/>
    </location>
</feature>
<gene>
    <name evidence="15" type="primary">MCM4</name>
    <name evidence="15" type="ORF">T05_3071</name>
</gene>
<dbReference type="GO" id="GO:0000727">
    <property type="term" value="P:double-strand break repair via break-induced replication"/>
    <property type="evidence" value="ECO:0007669"/>
    <property type="project" value="TreeGrafter"/>
</dbReference>
<accession>A0A0V0UFR3</accession>
<organism evidence="15 16">
    <name type="scientific">Trichinella murrelli</name>
    <dbReference type="NCBI Taxonomy" id="144512"/>
    <lineage>
        <taxon>Eukaryota</taxon>
        <taxon>Metazoa</taxon>
        <taxon>Ecdysozoa</taxon>
        <taxon>Nematoda</taxon>
        <taxon>Enoplea</taxon>
        <taxon>Dorylaimia</taxon>
        <taxon>Trichinellida</taxon>
        <taxon>Trichinellidae</taxon>
        <taxon>Trichinella</taxon>
    </lineage>
</organism>
<proteinExistence type="inferred from homology"/>
<dbReference type="FunFam" id="2.20.28.10:FF:000003">
    <property type="entry name" value="DNA helicase"/>
    <property type="match status" value="1"/>
</dbReference>
<evidence type="ECO:0000256" key="1">
    <source>
        <dbReference type="ARBA" id="ARBA00004123"/>
    </source>
</evidence>
<keyword evidence="3 11" id="KW-0235">DNA replication</keyword>
<name>A0A0V0UFR3_9BILA</name>
<dbReference type="GO" id="GO:0006271">
    <property type="term" value="P:DNA strand elongation involved in DNA replication"/>
    <property type="evidence" value="ECO:0007669"/>
    <property type="project" value="TreeGrafter"/>
</dbReference>
<keyword evidence="5 11" id="KW-0378">Hydrolase</keyword>
<evidence type="ECO:0000256" key="6">
    <source>
        <dbReference type="ARBA" id="ARBA00022806"/>
    </source>
</evidence>
<evidence type="ECO:0000256" key="7">
    <source>
        <dbReference type="ARBA" id="ARBA00022840"/>
    </source>
</evidence>
<protein>
    <recommendedName>
        <fullName evidence="11">DNA replication licensing factor MCM4</fullName>
        <ecNumber evidence="11">3.6.4.12</ecNumber>
    </recommendedName>
</protein>
<dbReference type="GO" id="GO:0005634">
    <property type="term" value="C:nucleus"/>
    <property type="evidence" value="ECO:0007669"/>
    <property type="project" value="UniProtKB-SubCell"/>
</dbReference>
<dbReference type="OrthoDB" id="10251574at2759"/>
<comment type="subunit">
    <text evidence="11">Component of the MCM2-7 complex.</text>
</comment>
<keyword evidence="13" id="KW-0732">Signal</keyword>
<feature type="compositionally biased region" description="Low complexity" evidence="12">
    <location>
        <begin position="63"/>
        <end position="91"/>
    </location>
</feature>
<evidence type="ECO:0000256" key="3">
    <source>
        <dbReference type="ARBA" id="ARBA00022705"/>
    </source>
</evidence>
<dbReference type="InterPro" id="IPR012340">
    <property type="entry name" value="NA-bd_OB-fold"/>
</dbReference>
<dbReference type="EMBL" id="JYDJ01000011">
    <property type="protein sequence ID" value="KRX49947.1"/>
    <property type="molecule type" value="Genomic_DNA"/>
</dbReference>
<dbReference type="PANTHER" id="PTHR11630">
    <property type="entry name" value="DNA REPLICATION LICENSING FACTOR MCM FAMILY MEMBER"/>
    <property type="match status" value="1"/>
</dbReference>
<dbReference type="InterPro" id="IPR027417">
    <property type="entry name" value="P-loop_NTPase"/>
</dbReference>
<feature type="signal peptide" evidence="13">
    <location>
        <begin position="1"/>
        <end position="22"/>
    </location>
</feature>
<comment type="similarity">
    <text evidence="2 10">Belongs to the MCM family.</text>
</comment>
<dbReference type="Proteomes" id="UP000055048">
    <property type="component" value="Unassembled WGS sequence"/>
</dbReference>
<dbReference type="Pfam" id="PF17855">
    <property type="entry name" value="MCM_lid"/>
    <property type="match status" value="1"/>
</dbReference>
<dbReference type="InterPro" id="IPR033762">
    <property type="entry name" value="MCM_OB"/>
</dbReference>
<dbReference type="GO" id="GO:0003697">
    <property type="term" value="F:single-stranded DNA binding"/>
    <property type="evidence" value="ECO:0007669"/>
    <property type="project" value="TreeGrafter"/>
</dbReference>
<dbReference type="Gene3D" id="3.30.1640.10">
    <property type="entry name" value="mini-chromosome maintenance (MCM) complex, chain A, domain 1"/>
    <property type="match status" value="1"/>
</dbReference>
<dbReference type="STRING" id="144512.A0A0V0UFR3"/>
<dbReference type="GO" id="GO:1902975">
    <property type="term" value="P:mitotic DNA replication initiation"/>
    <property type="evidence" value="ECO:0007669"/>
    <property type="project" value="TreeGrafter"/>
</dbReference>
<feature type="region of interest" description="Disordered" evidence="12">
    <location>
        <begin position="62"/>
        <end position="95"/>
    </location>
</feature>
<keyword evidence="4 10" id="KW-0547">Nucleotide-binding</keyword>
<dbReference type="Pfam" id="PF00493">
    <property type="entry name" value="MCM"/>
    <property type="match status" value="1"/>
</dbReference>
<evidence type="ECO:0000256" key="11">
    <source>
        <dbReference type="RuleBase" id="RU368062"/>
    </source>
</evidence>
<comment type="caution">
    <text evidence="15">The sequence shown here is derived from an EMBL/GenBank/DDBJ whole genome shotgun (WGS) entry which is preliminary data.</text>
</comment>
<feature type="chain" id="PRO_5006869998" description="DNA replication licensing factor MCM4" evidence="13">
    <location>
        <begin position="23"/>
        <end position="992"/>
    </location>
</feature>
<dbReference type="SMART" id="SM00382">
    <property type="entry name" value="AAA"/>
    <property type="match status" value="1"/>
</dbReference>
<keyword evidence="9 11" id="KW-0539">Nucleus</keyword>
<keyword evidence="6 11" id="KW-0347">Helicase</keyword>
<dbReference type="InterPro" id="IPR003593">
    <property type="entry name" value="AAA+_ATPase"/>
</dbReference>
<comment type="function">
    <text evidence="11">Acts as component of the MCM2-7 complex (MCM complex) which is the replicative helicase essential for 'once per cell cycle' DNA replication initiation and elongation in eukaryotic cells. The active ATPase sites in the MCM2-7 ring are formed through the interaction surfaces of two neighboring subunits such that a critical structure of a conserved arginine finger motif is provided in trans relative to the ATP-binding site of the Walker A box of the adjacent subunit. The six ATPase active sites, however, are likely to contribute differentially to the complex helicase activity.</text>
</comment>
<dbReference type="InterPro" id="IPR031327">
    <property type="entry name" value="MCM"/>
</dbReference>
<dbReference type="GO" id="GO:0005524">
    <property type="term" value="F:ATP binding"/>
    <property type="evidence" value="ECO:0007669"/>
    <property type="project" value="UniProtKB-UniRule"/>
</dbReference>
<evidence type="ECO:0000313" key="16">
    <source>
        <dbReference type="Proteomes" id="UP000055048"/>
    </source>
</evidence>
<evidence type="ECO:0000256" key="9">
    <source>
        <dbReference type="ARBA" id="ARBA00023242"/>
    </source>
</evidence>
<evidence type="ECO:0000256" key="4">
    <source>
        <dbReference type="ARBA" id="ARBA00022741"/>
    </source>
</evidence>
<sequence>MTFINAQLHISLLLHTVTVFRAVANGLSLLLHVSDFSLYISETFHHRLITFPTNIFNTPIMPRSTRSGASSSQNSRPSSSRRSTPSENSSGMNSPRLTFLYLGRRSTRSQSRLASQNVSQRSAADEISIIPPSENNSEQQVDSDFVRSSQSSNSEIVESDFQDLELDELLHQRPSSPEAVVTVNLGQPEFLSDVVNNMPVRRTVMNPAVNSNSIVQSQESGRGTRVFIWGTGICLTDLEGKFGNFIEEFQLSDTDEMESTEKYYLELLKNVHLSESTSFEINLQHLKQFDEALYYLVLTYPADVIPYLDFVANNIYAKYFPTARRNELQVRPYNGDRIQCMRALDPKDVNRLVTMNGLVTRSTGIIPEMRCGFFECAICKSSTMVENDMGFIKEPDYCESCQTKNTFVLICNKSLFLSRQVIKLQEFPDEMPPGQAPLSITLHAHGALVDTVQPGDRVTVCGIYRANPVRERSNFRGCRPVLKVHVDVLHFQKMEAFQLQENDYQHWLTPERIEKIQDLASRPDVYDRLAHALAPSIYEHTSIKMAILYLLFGGTRKDLSELKYNFSRSEINVLLCGDPGTSKSQLLQYIYRLLPRGQYVSGKGSSAAGLTAHVSRDPETSHFVLQIGALALSDNGVCCIDEFDKMNEVARSVLQECMEQQTLSVAKAGIVCQLNARTSVLAAANPVESQWNRNKTILENVQLPHTLLSRFDLIFLMVDPQDEYYDRGLATHLVSLYHKGYEEAESELLDMSLLKDYITYAKATCFPILNEEARDYLVEKYVEMRKGGNISHGQICAYPRQLESLIRLGEARAKIRLSPVVERKDVEEAYKLTLHMKCSLYKEALKQSATDPTTGKVDINILALGTSAGARKQMDQLRIVVKAKLTSKPFGTWMCPRTMLAEIRESTDMTIRRELFEEVINELCKDDTIVRGRQNKIRLNKPIDSIARSMDVDHHRFKCLVMCLRLWVDLCSTVVKICFPAFLAMFCGVAEH</sequence>
<dbReference type="Gene3D" id="3.40.50.300">
    <property type="entry name" value="P-loop containing nucleotide triphosphate hydrolases"/>
    <property type="match status" value="1"/>
</dbReference>
<evidence type="ECO:0000256" key="8">
    <source>
        <dbReference type="ARBA" id="ARBA00023125"/>
    </source>
</evidence>
<evidence type="ECO:0000256" key="5">
    <source>
        <dbReference type="ARBA" id="ARBA00022801"/>
    </source>
</evidence>
<dbReference type="Gene3D" id="2.40.50.140">
    <property type="entry name" value="Nucleic acid-binding proteins"/>
    <property type="match status" value="1"/>
</dbReference>